<sequence length="349" mass="36542">MIAMMMAGRVLLLVCALCVLWCGAGGIVADDAVRAELEKENKSDSLRADPPIDEADTQEPQDLGRQLSDKENGLMVAQEGMIATQQDGLALKSSTNPLELEEDKDEDEEKEDGKGKGKAEKDKRSMEQTETQKSLMKDGETSKLTSAPGTPSTLIPPERGGQKTPSETPPGPPTNGKPAEETGPPASTGSQNATETTSTTSLPNAETAPEVQEKPLGNGEPSQNRQDTDQPDSMNNATTSRPAETPAPLVSTSGSDGTQKKEEKVDNGDQRPNRKETQDGLEDRNTSDAPTSTEAAPPTAETVNNYQTNDTATKGNSDGSTAVSHTTSPLLLLLVVACAAAAAAAVMAA</sequence>
<evidence type="ECO:0000256" key="1">
    <source>
        <dbReference type="SAM" id="MobiDB-lite"/>
    </source>
</evidence>
<feature type="compositionally biased region" description="Polar residues" evidence="1">
    <location>
        <begin position="142"/>
        <end position="153"/>
    </location>
</feature>
<reference evidence="3 4" key="1">
    <citation type="journal article" date="2018" name="Microb. Genom.">
        <title>Expanding an expanded genome: long-read sequencing of Trypanosoma cruzi.</title>
        <authorList>
            <person name="Berna L."/>
            <person name="Rodriguez M."/>
            <person name="Chiribao M.L."/>
            <person name="Parodi-Talice A."/>
            <person name="Pita S."/>
            <person name="Rijo G."/>
            <person name="Alvarez-Valin F."/>
            <person name="Robello C."/>
        </authorList>
    </citation>
    <scope>NUCLEOTIDE SEQUENCE [LARGE SCALE GENOMIC DNA]</scope>
    <source>
        <strain evidence="3 4">TCC</strain>
    </source>
</reference>
<evidence type="ECO:0000313" key="4">
    <source>
        <dbReference type="Proteomes" id="UP000246078"/>
    </source>
</evidence>
<feature type="region of interest" description="Disordered" evidence="1">
    <location>
        <begin position="40"/>
        <end position="324"/>
    </location>
</feature>
<gene>
    <name evidence="3" type="ORF">C3747_17g500</name>
</gene>
<feature type="chain" id="PRO_5015879291" evidence="2">
    <location>
        <begin position="27"/>
        <end position="349"/>
    </location>
</feature>
<feature type="compositionally biased region" description="Basic and acidic residues" evidence="1">
    <location>
        <begin position="258"/>
        <end position="286"/>
    </location>
</feature>
<feature type="compositionally biased region" description="Polar residues" evidence="1">
    <location>
        <begin position="303"/>
        <end position="324"/>
    </location>
</feature>
<protein>
    <submittedName>
        <fullName evidence="3">Mucin-associated surface protein (MASP)</fullName>
    </submittedName>
</protein>
<feature type="signal peptide" evidence="2">
    <location>
        <begin position="1"/>
        <end position="26"/>
    </location>
</feature>
<organism evidence="3 4">
    <name type="scientific">Trypanosoma cruzi</name>
    <dbReference type="NCBI Taxonomy" id="5693"/>
    <lineage>
        <taxon>Eukaryota</taxon>
        <taxon>Discoba</taxon>
        <taxon>Euglenozoa</taxon>
        <taxon>Kinetoplastea</taxon>
        <taxon>Metakinetoplastina</taxon>
        <taxon>Trypanosomatida</taxon>
        <taxon>Trypanosomatidae</taxon>
        <taxon>Trypanosoma</taxon>
        <taxon>Schizotrypanum</taxon>
    </lineage>
</organism>
<dbReference type="VEuPathDB" id="TriTrypDB:BCY84_15564"/>
<feature type="compositionally biased region" description="Polar residues" evidence="1">
    <location>
        <begin position="83"/>
        <end position="97"/>
    </location>
</feature>
<dbReference type="VEuPathDB" id="TriTrypDB:C3747_17g500"/>
<dbReference type="VEuPathDB" id="TriTrypDB:TcCLB.509753.140"/>
<feature type="compositionally biased region" description="Acidic residues" evidence="1">
    <location>
        <begin position="99"/>
        <end position="110"/>
    </location>
</feature>
<dbReference type="VEuPathDB" id="TriTrypDB:TCSYLVIO_006704"/>
<evidence type="ECO:0000256" key="2">
    <source>
        <dbReference type="SAM" id="SignalP"/>
    </source>
</evidence>
<dbReference type="VEuPathDB" id="TriTrypDB:TcG_11487"/>
<evidence type="ECO:0000313" key="3">
    <source>
        <dbReference type="EMBL" id="PWV17680.1"/>
    </source>
</evidence>
<dbReference type="Proteomes" id="UP000246078">
    <property type="component" value="Unassembled WGS sequence"/>
</dbReference>
<feature type="compositionally biased region" description="Basic and acidic residues" evidence="1">
    <location>
        <begin position="111"/>
        <end position="127"/>
    </location>
</feature>
<name>A0A2V2X9Z8_TRYCR</name>
<proteinExistence type="predicted"/>
<dbReference type="VEuPathDB" id="TriTrypDB:TcCLB.510933.190"/>
<dbReference type="VEuPathDB" id="TriTrypDB:C4B63_1g526"/>
<dbReference type="EMBL" id="PRFC01000017">
    <property type="protein sequence ID" value="PWV17680.1"/>
    <property type="molecule type" value="Genomic_DNA"/>
</dbReference>
<keyword evidence="2" id="KW-0732">Signal</keyword>
<accession>A0A2V2X9Z8</accession>
<dbReference type="VEuPathDB" id="TriTrypDB:TcCL_ESM09162"/>
<feature type="compositionally biased region" description="Low complexity" evidence="1">
    <location>
        <begin position="287"/>
        <end position="302"/>
    </location>
</feature>
<dbReference type="VEuPathDB" id="TriTrypDB:TCDM_12230"/>
<feature type="compositionally biased region" description="Polar residues" evidence="1">
    <location>
        <begin position="185"/>
        <end position="204"/>
    </location>
</feature>
<dbReference type="AlphaFoldDB" id="A0A2V2X9Z8"/>
<dbReference type="VEuPathDB" id="TriTrypDB:TcCL_ESM07204"/>
<comment type="caution">
    <text evidence="3">The sequence shown here is derived from an EMBL/GenBank/DDBJ whole genome shotgun (WGS) entry which is preliminary data.</text>
</comment>
<dbReference type="VEuPathDB" id="TriTrypDB:TcCLB.511603.160"/>
<feature type="compositionally biased region" description="Polar residues" evidence="1">
    <location>
        <begin position="220"/>
        <end position="242"/>
    </location>
</feature>
<dbReference type="VEuPathDB" id="TriTrypDB:Tc_MARK_6608"/>
<dbReference type="VEuPathDB" id="TriTrypDB:ECC02_011427"/>